<dbReference type="InterPro" id="IPR011990">
    <property type="entry name" value="TPR-like_helical_dom_sf"/>
</dbReference>
<evidence type="ECO:0008006" key="7">
    <source>
        <dbReference type="Google" id="ProtNLM"/>
    </source>
</evidence>
<organism evidence="5 6">
    <name type="scientific">Stephanodiscus triporus</name>
    <dbReference type="NCBI Taxonomy" id="2934178"/>
    <lineage>
        <taxon>Eukaryota</taxon>
        <taxon>Sar</taxon>
        <taxon>Stramenopiles</taxon>
        <taxon>Ochrophyta</taxon>
        <taxon>Bacillariophyta</taxon>
        <taxon>Coscinodiscophyceae</taxon>
        <taxon>Thalassiosirophycidae</taxon>
        <taxon>Stephanodiscales</taxon>
        <taxon>Stephanodiscaceae</taxon>
        <taxon>Stephanodiscus</taxon>
    </lineage>
</organism>
<reference evidence="5 6" key="1">
    <citation type="submission" date="2024-10" db="EMBL/GenBank/DDBJ databases">
        <title>Updated reference genomes for cyclostephanoid diatoms.</title>
        <authorList>
            <person name="Roberts W.R."/>
            <person name="Alverson A.J."/>
        </authorList>
    </citation>
    <scope>NUCLEOTIDE SEQUENCE [LARGE SCALE GENOMIC DNA]</scope>
    <source>
        <strain evidence="5 6">AJA276-08</strain>
    </source>
</reference>
<evidence type="ECO:0000256" key="3">
    <source>
        <dbReference type="SAM" id="MobiDB-lite"/>
    </source>
</evidence>
<feature type="region of interest" description="Disordered" evidence="3">
    <location>
        <begin position="558"/>
        <end position="599"/>
    </location>
</feature>
<feature type="region of interest" description="Disordered" evidence="3">
    <location>
        <begin position="66"/>
        <end position="96"/>
    </location>
</feature>
<accession>A0ABD3N6J4</accession>
<keyword evidence="4" id="KW-0472">Membrane</keyword>
<evidence type="ECO:0000256" key="2">
    <source>
        <dbReference type="ARBA" id="ARBA00022803"/>
    </source>
</evidence>
<comment type="caution">
    <text evidence="5">The sequence shown here is derived from an EMBL/GenBank/DDBJ whole genome shotgun (WGS) entry which is preliminary data.</text>
</comment>
<dbReference type="Proteomes" id="UP001530315">
    <property type="component" value="Unassembled WGS sequence"/>
</dbReference>
<gene>
    <name evidence="5" type="ORF">ACHAW5_007348</name>
</gene>
<feature type="transmembrane region" description="Helical" evidence="4">
    <location>
        <begin position="607"/>
        <end position="625"/>
    </location>
</feature>
<feature type="compositionally biased region" description="Basic and acidic residues" evidence="3">
    <location>
        <begin position="80"/>
        <end position="92"/>
    </location>
</feature>
<dbReference type="Gene3D" id="1.25.40.10">
    <property type="entry name" value="Tetratricopeptide repeat domain"/>
    <property type="match status" value="1"/>
</dbReference>
<keyword evidence="4" id="KW-0812">Transmembrane</keyword>
<evidence type="ECO:0000313" key="6">
    <source>
        <dbReference type="Proteomes" id="UP001530315"/>
    </source>
</evidence>
<keyword evidence="2" id="KW-0802">TPR repeat</keyword>
<evidence type="ECO:0000256" key="4">
    <source>
        <dbReference type="SAM" id="Phobius"/>
    </source>
</evidence>
<protein>
    <recommendedName>
        <fullName evidence="7">DUF1736 domain-containing protein</fullName>
    </recommendedName>
</protein>
<keyword evidence="1" id="KW-0677">Repeat</keyword>
<dbReference type="AlphaFoldDB" id="A0ABD3N6J4"/>
<feature type="compositionally biased region" description="Acidic residues" evidence="3">
    <location>
        <begin position="558"/>
        <end position="575"/>
    </location>
</feature>
<evidence type="ECO:0000256" key="1">
    <source>
        <dbReference type="ARBA" id="ARBA00022737"/>
    </source>
</evidence>
<dbReference type="PANTHER" id="PTHR44227">
    <property type="match status" value="1"/>
</dbReference>
<evidence type="ECO:0000313" key="5">
    <source>
        <dbReference type="EMBL" id="KAL3771646.1"/>
    </source>
</evidence>
<feature type="region of interest" description="Disordered" evidence="3">
    <location>
        <begin position="312"/>
        <end position="354"/>
    </location>
</feature>
<keyword evidence="6" id="KW-1185">Reference proteome</keyword>
<dbReference type="InterPro" id="IPR052346">
    <property type="entry name" value="O-mannosyl-transferase_TMTC"/>
</dbReference>
<feature type="transmembrane region" description="Helical" evidence="4">
    <location>
        <begin position="499"/>
        <end position="520"/>
    </location>
</feature>
<feature type="transmembrane region" description="Helical" evidence="4">
    <location>
        <begin position="467"/>
        <end position="487"/>
    </location>
</feature>
<name>A0ABD3N6J4_9STRA</name>
<dbReference type="SUPFAM" id="SSF48452">
    <property type="entry name" value="TPR-like"/>
    <property type="match status" value="1"/>
</dbReference>
<dbReference type="PANTHER" id="PTHR44227:SF3">
    <property type="entry name" value="PROTEIN O-MANNOSYL-TRANSFERASE TMTC4"/>
    <property type="match status" value="1"/>
</dbReference>
<proteinExistence type="predicted"/>
<keyword evidence="4" id="KW-1133">Transmembrane helix</keyword>
<sequence length="791" mass="88942">MRRGRILSLFATALPPILIQLLSLGIYLHPLTSAPTPSSEPSHRSRTRTKRYILITDPRPQLDEIHLTSTDNLDVNPPRYDYEHDNDNDDGRRSRRPSWTDAWRNDYWGRPLPSANSHKSWRPASVWSFRFGRGGTIGRRTIMRLARMCGYLLVDDDGDDPSSRHRLASELFVHRLVNVCIHAAIVRLVGIVSTLLFFRRPHDDYDDYDDDDDDGPRLHLPSHTTTAYASQLLFAVHPSHVEVVANAANRPHLLALLSSITIADPATPFPAVFALVVLGLLSCETAIFQYPAVIATMTAIRYRELSMSSYTKTTRTAEEEMRRRRRGKRRNGASDAVASRSSFEGEMTTTMTTTHPEKDSAVLIRTAIELLPRYILLLLASALYLFYRIKNDSLSIPDGLIRPAENPFYDNVSKRRWTAIVRIVNYSYVIGLHVMKAFGVEVVGYSHEYGYDCIPEIRVGRPFDVRMALPASIVVVLLLATASALSWRVGGGRAGRTGRVLPCLAFLSWMATLFPIAGILKVGTFVSDRIVVPSTFGTCILAGRAFAVCLAGGRDGDVNDETMEEEDPSDDDDSEDKVGGHFGTNRVSSRRRRSATATSTTTTTKKITCLAIFFLYVLCVCNLAGRTHRRASEWMDSMTLLESSLRACPRSIKSNLEMSKIYSGLVPHMLDLERALSLISTAQTIDPTYCDVHYQYAHVYIQQGKYIPFEEELVESLQCQFTMGQAMNMWQKYWKVVLSDNSVGDDKRKKEAGARYQKYMTRIRAVIAEDEKKNRLGSVSSSSHSEVKDEL</sequence>
<dbReference type="EMBL" id="JALLAZ020001599">
    <property type="protein sequence ID" value="KAL3771646.1"/>
    <property type="molecule type" value="Genomic_DNA"/>
</dbReference>